<dbReference type="GO" id="GO:0003676">
    <property type="term" value="F:nucleic acid binding"/>
    <property type="evidence" value="ECO:0007669"/>
    <property type="project" value="InterPro"/>
</dbReference>
<dbReference type="PANTHER" id="PTHR47723">
    <property type="entry name" value="OS05G0353850 PROTEIN"/>
    <property type="match status" value="1"/>
</dbReference>
<dbReference type="Proteomes" id="UP000652761">
    <property type="component" value="Unassembled WGS sequence"/>
</dbReference>
<dbReference type="InterPro" id="IPR012337">
    <property type="entry name" value="RNaseH-like_sf"/>
</dbReference>
<dbReference type="InterPro" id="IPR053151">
    <property type="entry name" value="RNase_H-like"/>
</dbReference>
<comment type="caution">
    <text evidence="2">The sequence shown here is derived from an EMBL/GenBank/DDBJ whole genome shotgun (WGS) entry which is preliminary data.</text>
</comment>
<dbReference type="InterPro" id="IPR002156">
    <property type="entry name" value="RNaseH_domain"/>
</dbReference>
<keyword evidence="3" id="KW-1185">Reference proteome</keyword>
<dbReference type="OrthoDB" id="690769at2759"/>
<dbReference type="EMBL" id="NMUH01000874">
    <property type="protein sequence ID" value="MQL86108.1"/>
    <property type="molecule type" value="Genomic_DNA"/>
</dbReference>
<dbReference type="Gene3D" id="3.30.420.10">
    <property type="entry name" value="Ribonuclease H-like superfamily/Ribonuclease H"/>
    <property type="match status" value="1"/>
</dbReference>
<dbReference type="PANTHER" id="PTHR47723:SF19">
    <property type="entry name" value="POLYNUCLEOTIDYL TRANSFERASE, RIBONUCLEASE H-LIKE SUPERFAMILY PROTEIN"/>
    <property type="match status" value="1"/>
</dbReference>
<dbReference type="Pfam" id="PF13456">
    <property type="entry name" value="RVT_3"/>
    <property type="match status" value="1"/>
</dbReference>
<dbReference type="AlphaFoldDB" id="A0A843URJ6"/>
<protein>
    <recommendedName>
        <fullName evidence="1">RNase H type-1 domain-containing protein</fullName>
    </recommendedName>
</protein>
<sequence>RAFRCAAVYDNRSSPASVLTARVARSLKDLCSLVNPKRILSAQQKQILPSLHIVDYTQHSTPRLVKWLRPPAGLKLNTDGCSRGNPGSSAGAGVIRNSSGDFVLAYSNFDGLSSSLLAEFRAIIDVAGKLSRGFFLDGSLNASATRPEPESSTPLVENSWS</sequence>
<gene>
    <name evidence="2" type="ORF">Taro_018652</name>
</gene>
<evidence type="ECO:0000313" key="2">
    <source>
        <dbReference type="EMBL" id="MQL86108.1"/>
    </source>
</evidence>
<proteinExistence type="predicted"/>
<dbReference type="InterPro" id="IPR036397">
    <property type="entry name" value="RNaseH_sf"/>
</dbReference>
<organism evidence="2 3">
    <name type="scientific">Colocasia esculenta</name>
    <name type="common">Wild taro</name>
    <name type="synonym">Arum esculentum</name>
    <dbReference type="NCBI Taxonomy" id="4460"/>
    <lineage>
        <taxon>Eukaryota</taxon>
        <taxon>Viridiplantae</taxon>
        <taxon>Streptophyta</taxon>
        <taxon>Embryophyta</taxon>
        <taxon>Tracheophyta</taxon>
        <taxon>Spermatophyta</taxon>
        <taxon>Magnoliopsida</taxon>
        <taxon>Liliopsida</taxon>
        <taxon>Araceae</taxon>
        <taxon>Aroideae</taxon>
        <taxon>Colocasieae</taxon>
        <taxon>Colocasia</taxon>
    </lineage>
</organism>
<feature type="domain" description="RNase H type-1" evidence="1">
    <location>
        <begin position="77"/>
        <end position="124"/>
    </location>
</feature>
<feature type="non-terminal residue" evidence="2">
    <location>
        <position position="1"/>
    </location>
</feature>
<dbReference type="SUPFAM" id="SSF53098">
    <property type="entry name" value="Ribonuclease H-like"/>
    <property type="match status" value="1"/>
</dbReference>
<evidence type="ECO:0000259" key="1">
    <source>
        <dbReference type="Pfam" id="PF13456"/>
    </source>
</evidence>
<dbReference type="GO" id="GO:0004523">
    <property type="term" value="F:RNA-DNA hybrid ribonuclease activity"/>
    <property type="evidence" value="ECO:0007669"/>
    <property type="project" value="InterPro"/>
</dbReference>
<reference evidence="2" key="1">
    <citation type="submission" date="2017-07" db="EMBL/GenBank/DDBJ databases">
        <title>Taro Niue Genome Assembly and Annotation.</title>
        <authorList>
            <person name="Atibalentja N."/>
            <person name="Keating K."/>
            <person name="Fields C.J."/>
        </authorList>
    </citation>
    <scope>NUCLEOTIDE SEQUENCE</scope>
    <source>
        <strain evidence="2">Niue_2</strain>
        <tissue evidence="2">Leaf</tissue>
    </source>
</reference>
<dbReference type="InterPro" id="IPR044730">
    <property type="entry name" value="RNase_H-like_dom_plant"/>
</dbReference>
<name>A0A843URJ6_COLES</name>
<evidence type="ECO:0000313" key="3">
    <source>
        <dbReference type="Proteomes" id="UP000652761"/>
    </source>
</evidence>
<accession>A0A843URJ6</accession>
<dbReference type="CDD" id="cd06222">
    <property type="entry name" value="RNase_H_like"/>
    <property type="match status" value="1"/>
</dbReference>